<comment type="catalytic activity">
    <reaction evidence="7">
        <text>2 GTP = 3',3'-c-di-GMP + 2 diphosphate</text>
        <dbReference type="Rhea" id="RHEA:24898"/>
        <dbReference type="ChEBI" id="CHEBI:33019"/>
        <dbReference type="ChEBI" id="CHEBI:37565"/>
        <dbReference type="ChEBI" id="CHEBI:58805"/>
        <dbReference type="EC" id="2.7.7.65"/>
    </reaction>
</comment>
<evidence type="ECO:0000256" key="1">
    <source>
        <dbReference type="ARBA" id="ARBA00004651"/>
    </source>
</evidence>
<dbReference type="CDD" id="cd01949">
    <property type="entry name" value="GGDEF"/>
    <property type="match status" value="1"/>
</dbReference>
<reference evidence="11 12" key="1">
    <citation type="submission" date="2009-06" db="EMBL/GenBank/DDBJ databases">
        <title>Complete sequence of Desulfovibrio salexigens DSM 2638.</title>
        <authorList>
            <consortium name="US DOE Joint Genome Institute"/>
            <person name="Lucas S."/>
            <person name="Copeland A."/>
            <person name="Lapidus A."/>
            <person name="Glavina del Rio T."/>
            <person name="Tice H."/>
            <person name="Bruce D."/>
            <person name="Goodwin L."/>
            <person name="Pitluck S."/>
            <person name="Munk A.C."/>
            <person name="Brettin T."/>
            <person name="Detter J.C."/>
            <person name="Han C."/>
            <person name="Tapia R."/>
            <person name="Larimer F."/>
            <person name="Land M."/>
            <person name="Hauser L."/>
            <person name="Kyrpides N."/>
            <person name="Anderson I."/>
            <person name="Wall J.D."/>
            <person name="Arkin A.P."/>
            <person name="Dehal P."/>
            <person name="Chivian D."/>
            <person name="Giles B."/>
            <person name="Hazen T.C."/>
        </authorList>
    </citation>
    <scope>NUCLEOTIDE SEQUENCE [LARGE SCALE GENOMIC DNA]</scope>
    <source>
        <strain evidence="12">ATCC 14822 / DSM 2638 / NCIMB 8403 / VKM B-1763</strain>
    </source>
</reference>
<evidence type="ECO:0000256" key="6">
    <source>
        <dbReference type="ARBA" id="ARBA00023136"/>
    </source>
</evidence>
<keyword evidence="5 8" id="KW-1133">Transmembrane helix</keyword>
<dbReference type="eggNOG" id="COG3706">
    <property type="taxonomic scope" value="Bacteria"/>
</dbReference>
<dbReference type="Gene3D" id="3.30.70.270">
    <property type="match status" value="1"/>
</dbReference>
<dbReference type="PROSITE" id="PS50887">
    <property type="entry name" value="GGDEF"/>
    <property type="match status" value="1"/>
</dbReference>
<dbReference type="PANTHER" id="PTHR45138">
    <property type="entry name" value="REGULATORY COMPONENTS OF SENSORY TRANSDUCTION SYSTEM"/>
    <property type="match status" value="1"/>
</dbReference>
<dbReference type="STRING" id="526222.Desal_0263"/>
<dbReference type="Gene3D" id="6.10.340.10">
    <property type="match status" value="1"/>
</dbReference>
<dbReference type="CDD" id="cd12914">
    <property type="entry name" value="PDC1_DGC_like"/>
    <property type="match status" value="1"/>
</dbReference>
<keyword evidence="4 8" id="KW-0812">Transmembrane</keyword>
<dbReference type="InterPro" id="IPR043128">
    <property type="entry name" value="Rev_trsase/Diguanyl_cyclase"/>
</dbReference>
<protein>
    <recommendedName>
        <fullName evidence="2">diguanylate cyclase</fullName>
        <ecNumber evidence="2">2.7.7.65</ecNumber>
    </recommendedName>
</protein>
<dbReference type="GO" id="GO:0007165">
    <property type="term" value="P:signal transduction"/>
    <property type="evidence" value="ECO:0007669"/>
    <property type="project" value="InterPro"/>
</dbReference>
<dbReference type="PANTHER" id="PTHR45138:SF9">
    <property type="entry name" value="DIGUANYLATE CYCLASE DGCM-RELATED"/>
    <property type="match status" value="1"/>
</dbReference>
<dbReference type="KEGG" id="dsa:Desal_0263"/>
<dbReference type="InterPro" id="IPR050469">
    <property type="entry name" value="Diguanylate_Cyclase"/>
</dbReference>
<feature type="transmembrane region" description="Helical" evidence="8">
    <location>
        <begin position="290"/>
        <end position="310"/>
    </location>
</feature>
<dbReference type="Proteomes" id="UP000002601">
    <property type="component" value="Chromosome"/>
</dbReference>
<name>C6BW86_MARSD</name>
<dbReference type="FunFam" id="3.30.70.270:FF:000001">
    <property type="entry name" value="Diguanylate cyclase domain protein"/>
    <property type="match status" value="1"/>
</dbReference>
<feature type="domain" description="GGDEF" evidence="10">
    <location>
        <begin position="406"/>
        <end position="543"/>
    </location>
</feature>
<feature type="domain" description="HAMP" evidence="9">
    <location>
        <begin position="314"/>
        <end position="370"/>
    </location>
</feature>
<evidence type="ECO:0000259" key="10">
    <source>
        <dbReference type="PROSITE" id="PS50887"/>
    </source>
</evidence>
<proteinExistence type="predicted"/>
<evidence type="ECO:0000256" key="4">
    <source>
        <dbReference type="ARBA" id="ARBA00022692"/>
    </source>
</evidence>
<evidence type="ECO:0000313" key="12">
    <source>
        <dbReference type="Proteomes" id="UP000002601"/>
    </source>
</evidence>
<keyword evidence="3" id="KW-1003">Cell membrane</keyword>
<dbReference type="SUPFAM" id="SSF55073">
    <property type="entry name" value="Nucleotide cyclase"/>
    <property type="match status" value="1"/>
</dbReference>
<evidence type="ECO:0000256" key="7">
    <source>
        <dbReference type="ARBA" id="ARBA00034247"/>
    </source>
</evidence>
<dbReference type="InterPro" id="IPR003660">
    <property type="entry name" value="HAMP_dom"/>
</dbReference>
<comment type="subcellular location">
    <subcellularLocation>
        <location evidence="1">Cell membrane</location>
        <topology evidence="1">Multi-pass membrane protein</topology>
    </subcellularLocation>
</comment>
<dbReference type="InterPro" id="IPR033479">
    <property type="entry name" value="dCache_1"/>
</dbReference>
<evidence type="ECO:0000256" key="5">
    <source>
        <dbReference type="ARBA" id="ARBA00022989"/>
    </source>
</evidence>
<evidence type="ECO:0000313" key="11">
    <source>
        <dbReference type="EMBL" id="ACS78330.1"/>
    </source>
</evidence>
<dbReference type="NCBIfam" id="TIGR00254">
    <property type="entry name" value="GGDEF"/>
    <property type="match status" value="1"/>
</dbReference>
<dbReference type="EC" id="2.7.7.65" evidence="2"/>
<evidence type="ECO:0000259" key="9">
    <source>
        <dbReference type="PROSITE" id="PS50885"/>
    </source>
</evidence>
<dbReference type="AlphaFoldDB" id="C6BW86"/>
<gene>
    <name evidence="11" type="ordered locus">Desal_0263</name>
</gene>
<keyword evidence="6 8" id="KW-0472">Membrane</keyword>
<dbReference type="OrthoDB" id="9813903at2"/>
<dbReference type="Pfam" id="PF00990">
    <property type="entry name" value="GGDEF"/>
    <property type="match status" value="1"/>
</dbReference>
<dbReference type="SMART" id="SM00267">
    <property type="entry name" value="GGDEF"/>
    <property type="match status" value="1"/>
</dbReference>
<keyword evidence="12" id="KW-1185">Reference proteome</keyword>
<dbReference type="EMBL" id="CP001649">
    <property type="protein sequence ID" value="ACS78330.1"/>
    <property type="molecule type" value="Genomic_DNA"/>
</dbReference>
<dbReference type="Gene3D" id="3.30.450.20">
    <property type="entry name" value="PAS domain"/>
    <property type="match status" value="1"/>
</dbReference>
<feature type="transmembrane region" description="Helical" evidence="8">
    <location>
        <begin position="16"/>
        <end position="37"/>
    </location>
</feature>
<dbReference type="GO" id="GO:0005886">
    <property type="term" value="C:plasma membrane"/>
    <property type="evidence" value="ECO:0007669"/>
    <property type="project" value="UniProtKB-SubCell"/>
</dbReference>
<organism evidence="11 12">
    <name type="scientific">Maridesulfovibrio salexigens (strain ATCC 14822 / DSM 2638 / NCIMB 8403 / VKM B-1763)</name>
    <name type="common">Desulfovibrio salexigens</name>
    <dbReference type="NCBI Taxonomy" id="526222"/>
    <lineage>
        <taxon>Bacteria</taxon>
        <taxon>Pseudomonadati</taxon>
        <taxon>Thermodesulfobacteriota</taxon>
        <taxon>Desulfovibrionia</taxon>
        <taxon>Desulfovibrionales</taxon>
        <taxon>Desulfovibrionaceae</taxon>
        <taxon>Maridesulfovibrio</taxon>
    </lineage>
</organism>
<dbReference type="InterPro" id="IPR000160">
    <property type="entry name" value="GGDEF_dom"/>
</dbReference>
<dbReference type="HOGENOM" id="CLU_000445_134_4_7"/>
<dbReference type="InterPro" id="IPR029787">
    <property type="entry name" value="Nucleotide_cyclase"/>
</dbReference>
<accession>C6BW86</accession>
<evidence type="ECO:0000256" key="3">
    <source>
        <dbReference type="ARBA" id="ARBA00022475"/>
    </source>
</evidence>
<sequence>MPLRFFPITISSRIRWYSIIMVGVPLLFMTIMLIFFIKSAIFKATRQELEEQVTSHKIVIEEWFRERSSDVKFLAESESLRSGKLSQITPLLNLYDDTHDDISEVIWVGPDGTTRSHESIHSPTAIGIRDREYFTKCQADPTLVPKIIVSESLDDPIILFSHPVTLQNGSFGGVVFLAARLTAINRLMKNLWFGKTGETYIINREGYMLTESRFLDELKSARRVKDTAIMVIKTNTKNIESALVGTQPEGAYLDYRGAEVLGASQWVKAGPWLIVSEIDYKEVMDPIYSFLWTAIGGAFLTLLIITPFSIKLIQSISIPLKRLSSVARQMTEGKFDCECTGTGVSHPPEEVTQLIDGFCAMQGKVDRTVQELQKSAVTDQLTGLPNRRYLMKEGTRLVDIAIRAGQPCSLMIMDIDHFKVINDTYGHTVGDIVLQQISKAFQEVVRSSDIIARYGGEEFVVVAPGSDIDSGRTLAERLRQSVEARIFNNDEQPLTCTISIGVSHYATDIKFGVDAYEDMLARADNALYKAKDTGRNRICIAEPHNKLTDSPKGDD</sequence>
<dbReference type="PROSITE" id="PS50885">
    <property type="entry name" value="HAMP"/>
    <property type="match status" value="1"/>
</dbReference>
<dbReference type="SMART" id="SM00304">
    <property type="entry name" value="HAMP"/>
    <property type="match status" value="1"/>
</dbReference>
<dbReference type="Pfam" id="PF02743">
    <property type="entry name" value="dCache_1"/>
    <property type="match status" value="1"/>
</dbReference>
<evidence type="ECO:0000256" key="8">
    <source>
        <dbReference type="SAM" id="Phobius"/>
    </source>
</evidence>
<dbReference type="RefSeq" id="WP_012765856.1">
    <property type="nucleotide sequence ID" value="NC_012881.1"/>
</dbReference>
<evidence type="ECO:0000256" key="2">
    <source>
        <dbReference type="ARBA" id="ARBA00012528"/>
    </source>
</evidence>
<dbReference type="GO" id="GO:0052621">
    <property type="term" value="F:diguanylate cyclase activity"/>
    <property type="evidence" value="ECO:0007669"/>
    <property type="project" value="UniProtKB-EC"/>
</dbReference>